<comment type="caution">
    <text evidence="1">The sequence shown here is derived from an EMBL/GenBank/DDBJ whole genome shotgun (WGS) entry which is preliminary data.</text>
</comment>
<sequence length="85" mass="9361">MSSVKPRLEPEGQYRDLTVPHIQNETDTETSEAGLGNQSGSFYCTVCPVETNQKTNTLTNDWPVTDKRNANGKVTSSGQMVKLKT</sequence>
<gene>
    <name evidence="1" type="ORF">DPEC_G00115550</name>
</gene>
<accession>A0ACC2GUN2</accession>
<name>A0ACC2GUN2_DALPE</name>
<dbReference type="EMBL" id="CM055736">
    <property type="protein sequence ID" value="KAJ8007245.1"/>
    <property type="molecule type" value="Genomic_DNA"/>
</dbReference>
<organism evidence="1 2">
    <name type="scientific">Dallia pectoralis</name>
    <name type="common">Alaska blackfish</name>
    <dbReference type="NCBI Taxonomy" id="75939"/>
    <lineage>
        <taxon>Eukaryota</taxon>
        <taxon>Metazoa</taxon>
        <taxon>Chordata</taxon>
        <taxon>Craniata</taxon>
        <taxon>Vertebrata</taxon>
        <taxon>Euteleostomi</taxon>
        <taxon>Actinopterygii</taxon>
        <taxon>Neopterygii</taxon>
        <taxon>Teleostei</taxon>
        <taxon>Protacanthopterygii</taxon>
        <taxon>Esociformes</taxon>
        <taxon>Umbridae</taxon>
        <taxon>Dallia</taxon>
    </lineage>
</organism>
<keyword evidence="2" id="KW-1185">Reference proteome</keyword>
<reference evidence="1" key="1">
    <citation type="submission" date="2021-05" db="EMBL/GenBank/DDBJ databases">
        <authorList>
            <person name="Pan Q."/>
            <person name="Jouanno E."/>
            <person name="Zahm M."/>
            <person name="Klopp C."/>
            <person name="Cabau C."/>
            <person name="Louis A."/>
            <person name="Berthelot C."/>
            <person name="Parey E."/>
            <person name="Roest Crollius H."/>
            <person name="Montfort J."/>
            <person name="Robinson-Rechavi M."/>
            <person name="Bouchez O."/>
            <person name="Lampietro C."/>
            <person name="Lopez Roques C."/>
            <person name="Donnadieu C."/>
            <person name="Postlethwait J."/>
            <person name="Bobe J."/>
            <person name="Dillon D."/>
            <person name="Chandos A."/>
            <person name="von Hippel F."/>
            <person name="Guiguen Y."/>
        </authorList>
    </citation>
    <scope>NUCLEOTIDE SEQUENCE</scope>
    <source>
        <strain evidence="1">YG-Jan2019</strain>
    </source>
</reference>
<protein>
    <submittedName>
        <fullName evidence="1">Uncharacterized protein</fullName>
    </submittedName>
</protein>
<evidence type="ECO:0000313" key="1">
    <source>
        <dbReference type="EMBL" id="KAJ8007245.1"/>
    </source>
</evidence>
<dbReference type="Proteomes" id="UP001157502">
    <property type="component" value="Chromosome 9"/>
</dbReference>
<proteinExistence type="predicted"/>
<evidence type="ECO:0000313" key="2">
    <source>
        <dbReference type="Proteomes" id="UP001157502"/>
    </source>
</evidence>